<keyword evidence="3" id="KW-1185">Reference proteome</keyword>
<reference evidence="2" key="1">
    <citation type="submission" date="2020-11" db="EMBL/GenBank/DDBJ databases">
        <title>Isolation and identification of active actinomycetes.</title>
        <authorList>
            <person name="Sun X."/>
        </authorList>
    </citation>
    <scope>NUCLEOTIDE SEQUENCE</scope>
    <source>
        <strain evidence="2">NEAU-A11</strain>
    </source>
</reference>
<dbReference type="Gene3D" id="1.10.101.10">
    <property type="entry name" value="PGBD-like superfamily/PGBD"/>
    <property type="match status" value="1"/>
</dbReference>
<protein>
    <submittedName>
        <fullName evidence="2">Peptidoglycan-binding protein</fullName>
    </submittedName>
</protein>
<dbReference type="Pfam" id="PF01471">
    <property type="entry name" value="PG_binding_1"/>
    <property type="match status" value="1"/>
</dbReference>
<feature type="domain" description="Peptidoglycan binding-like" evidence="1">
    <location>
        <begin position="107"/>
        <end position="156"/>
    </location>
</feature>
<dbReference type="InterPro" id="IPR036366">
    <property type="entry name" value="PGBDSf"/>
</dbReference>
<dbReference type="SUPFAM" id="SSF47090">
    <property type="entry name" value="PGBD-like"/>
    <property type="match status" value="1"/>
</dbReference>
<organism evidence="2 3">
    <name type="scientific">Actinoplanes aureus</name>
    <dbReference type="NCBI Taxonomy" id="2792083"/>
    <lineage>
        <taxon>Bacteria</taxon>
        <taxon>Bacillati</taxon>
        <taxon>Actinomycetota</taxon>
        <taxon>Actinomycetes</taxon>
        <taxon>Micromonosporales</taxon>
        <taxon>Micromonosporaceae</taxon>
        <taxon>Actinoplanes</taxon>
    </lineage>
</organism>
<dbReference type="InterPro" id="IPR002477">
    <property type="entry name" value="Peptidoglycan-bd-like"/>
</dbReference>
<sequence length="189" mass="19682">MAVASCTPGTCTIYEISYRGETDLKSLVKKLSVAAAAIAAFTAVAVAPASPAAAADPVCTQSWQMKSIPTGTYINFVPRPAGTQPNSRFLADCELRRGNINAAVTGLQLTIVRCYGISISIDGNFGPGTQSAVRTVQDRIGVGVDGIFGPQTLMAMKWIQGSAANTNSTSCLGYHATGQSFSTLKRLDG</sequence>
<dbReference type="AlphaFoldDB" id="A0A931FX91"/>
<gene>
    <name evidence="2" type="ORF">I4J89_03840</name>
</gene>
<evidence type="ECO:0000313" key="3">
    <source>
        <dbReference type="Proteomes" id="UP000598146"/>
    </source>
</evidence>
<evidence type="ECO:0000259" key="1">
    <source>
        <dbReference type="Pfam" id="PF01471"/>
    </source>
</evidence>
<comment type="caution">
    <text evidence="2">The sequence shown here is derived from an EMBL/GenBank/DDBJ whole genome shotgun (WGS) entry which is preliminary data.</text>
</comment>
<proteinExistence type="predicted"/>
<name>A0A931FX91_9ACTN</name>
<evidence type="ECO:0000313" key="2">
    <source>
        <dbReference type="EMBL" id="MBG0560596.1"/>
    </source>
</evidence>
<dbReference type="EMBL" id="JADQTO010000002">
    <property type="protein sequence ID" value="MBG0560596.1"/>
    <property type="molecule type" value="Genomic_DNA"/>
</dbReference>
<dbReference type="InterPro" id="IPR036365">
    <property type="entry name" value="PGBD-like_sf"/>
</dbReference>
<dbReference type="RefSeq" id="WP_196412409.1">
    <property type="nucleotide sequence ID" value="NZ_JADQTO010000002.1"/>
</dbReference>
<dbReference type="Proteomes" id="UP000598146">
    <property type="component" value="Unassembled WGS sequence"/>
</dbReference>
<accession>A0A931FX91</accession>